<dbReference type="PROSITE" id="PS50930">
    <property type="entry name" value="HTH_LYTTR"/>
    <property type="match status" value="1"/>
</dbReference>
<evidence type="ECO:0000259" key="2">
    <source>
        <dbReference type="PROSITE" id="PS50930"/>
    </source>
</evidence>
<evidence type="ECO:0000256" key="1">
    <source>
        <dbReference type="SAM" id="Phobius"/>
    </source>
</evidence>
<dbReference type="SMART" id="SM00850">
    <property type="entry name" value="LytTR"/>
    <property type="match status" value="1"/>
</dbReference>
<reference evidence="4 5" key="1">
    <citation type="submission" date="2019-12" db="EMBL/GenBank/DDBJ databases">
        <title>Genomic-based taxomic classification of the family Erythrobacteraceae.</title>
        <authorList>
            <person name="Xu L."/>
        </authorList>
    </citation>
    <scope>NUCLEOTIDE SEQUENCE [LARGE SCALE GENOMIC DNA]</scope>
    <source>
        <strain evidence="4 5">CGMCC 1.8703</strain>
    </source>
</reference>
<reference evidence="3 6" key="2">
    <citation type="submission" date="2023-07" db="EMBL/GenBank/DDBJ databases">
        <title>Genomic Encyclopedia of Type Strains, Phase IV (KMG-IV): sequencing the most valuable type-strain genomes for metagenomic binning, comparative biology and taxonomic classification.</title>
        <authorList>
            <person name="Goeker M."/>
        </authorList>
    </citation>
    <scope>NUCLEOTIDE SEQUENCE [LARGE SCALE GENOMIC DNA]</scope>
    <source>
        <strain evidence="3 6">DSM 14432</strain>
    </source>
</reference>
<proteinExistence type="predicted"/>
<dbReference type="GeneID" id="93685071"/>
<keyword evidence="1" id="KW-1133">Transmembrane helix</keyword>
<evidence type="ECO:0000313" key="5">
    <source>
        <dbReference type="Proteomes" id="UP000439914"/>
    </source>
</evidence>
<evidence type="ECO:0000313" key="4">
    <source>
        <dbReference type="EMBL" id="MXP36248.1"/>
    </source>
</evidence>
<dbReference type="Gene3D" id="2.40.50.1020">
    <property type="entry name" value="LytTr DNA-binding domain"/>
    <property type="match status" value="1"/>
</dbReference>
<sequence length="271" mass="28607">MTDQLLPEQSGRPNRRPGSRERMLAEVGIVALGGVFLALIGFPPASEASLGMQMAFGIGGCLAGWAVMRGLSLIGAASARMLGLDELWGYAFAIPVGSVVITWAILWLTGGTSGAFGSAFAFAWPMSMLIAVAFFVLFFLAYRRSERRTGGEMSAPRGDAPGEGASALTETAMHCRLPKGFPRIIAMTAEDHYVKVIGDGRSEMVLMSLSEAAELVPPGAGLRVHRSWWVAQSAIAGSEKSGRDTKIVLATGLRVPVARGRAAQLKDAGLI</sequence>
<protein>
    <recommendedName>
        <fullName evidence="2">HTH LytTR-type domain-containing protein</fullName>
    </recommendedName>
</protein>
<keyword evidence="1" id="KW-0472">Membrane</keyword>
<evidence type="ECO:0000313" key="3">
    <source>
        <dbReference type="EMBL" id="MDQ0564725.1"/>
    </source>
</evidence>
<dbReference type="EMBL" id="JAUSWK010000001">
    <property type="protein sequence ID" value="MDQ0564725.1"/>
    <property type="molecule type" value="Genomic_DNA"/>
</dbReference>
<keyword evidence="6" id="KW-1185">Reference proteome</keyword>
<dbReference type="EMBL" id="WTYG01000003">
    <property type="protein sequence ID" value="MXP36248.1"/>
    <property type="molecule type" value="Genomic_DNA"/>
</dbReference>
<evidence type="ECO:0000313" key="6">
    <source>
        <dbReference type="Proteomes" id="UP001238601"/>
    </source>
</evidence>
<feature type="transmembrane region" description="Helical" evidence="1">
    <location>
        <begin position="54"/>
        <end position="75"/>
    </location>
</feature>
<keyword evidence="1" id="KW-0812">Transmembrane</keyword>
<organism evidence="4 5">
    <name type="scientific">Qipengyuania citrea</name>
    <dbReference type="NCBI Taxonomy" id="225971"/>
    <lineage>
        <taxon>Bacteria</taxon>
        <taxon>Pseudomonadati</taxon>
        <taxon>Pseudomonadota</taxon>
        <taxon>Alphaproteobacteria</taxon>
        <taxon>Sphingomonadales</taxon>
        <taxon>Erythrobacteraceae</taxon>
        <taxon>Qipengyuania</taxon>
    </lineage>
</organism>
<feature type="transmembrane region" description="Helical" evidence="1">
    <location>
        <begin position="23"/>
        <end position="42"/>
    </location>
</feature>
<dbReference type="Proteomes" id="UP001238601">
    <property type="component" value="Unassembled WGS sequence"/>
</dbReference>
<name>A0A6I4UCK4_9SPHN</name>
<comment type="caution">
    <text evidence="4">The sequence shown here is derived from an EMBL/GenBank/DDBJ whole genome shotgun (WGS) entry which is preliminary data.</text>
</comment>
<dbReference type="RefSeq" id="WP_160767160.1">
    <property type="nucleotide sequence ID" value="NZ_JAUSWK010000001.1"/>
</dbReference>
<gene>
    <name evidence="4" type="ORF">GRI55_10770</name>
    <name evidence="3" type="ORF">QOZ97_000235</name>
</gene>
<accession>A0A6I4UCK4</accession>
<dbReference type="Pfam" id="PF04397">
    <property type="entry name" value="LytTR"/>
    <property type="match status" value="1"/>
</dbReference>
<dbReference type="AlphaFoldDB" id="A0A6I4UCK4"/>
<dbReference type="GO" id="GO:0003677">
    <property type="term" value="F:DNA binding"/>
    <property type="evidence" value="ECO:0007669"/>
    <property type="project" value="InterPro"/>
</dbReference>
<feature type="transmembrane region" description="Helical" evidence="1">
    <location>
        <begin position="121"/>
        <end position="142"/>
    </location>
</feature>
<dbReference type="Proteomes" id="UP000439914">
    <property type="component" value="Unassembled WGS sequence"/>
</dbReference>
<dbReference type="InterPro" id="IPR007492">
    <property type="entry name" value="LytTR_DNA-bd_dom"/>
</dbReference>
<feature type="transmembrane region" description="Helical" evidence="1">
    <location>
        <begin position="87"/>
        <end position="109"/>
    </location>
</feature>
<feature type="domain" description="HTH LytTR-type" evidence="2">
    <location>
        <begin position="184"/>
        <end position="271"/>
    </location>
</feature>